<evidence type="ECO:0000313" key="5">
    <source>
        <dbReference type="Proteomes" id="UP000218231"/>
    </source>
</evidence>
<evidence type="ECO:0000256" key="1">
    <source>
        <dbReference type="PROSITE-ProRule" id="PRU00042"/>
    </source>
</evidence>
<sequence>MAGEETNDIPKAHLSEILGKEPKVLTIDELLLLWGRQASSSLPYPVLFIQKNRTYTPRLLFDAGGSEKRANMVGKTNYLMCLKCLPLLKLFKYGGGQSTRHVLRYHKMPFNRIDTDVENDPEEVNEEDTIGDSCNDSHVHSPAASSSYTPENVTISVTNMTTSIQHPAAHLLICGPPDEIVVLSKAFRSHGINSMESSFKIADFSFVKKSNKLNLKPTQPNRKYLYMKLDSPNDVEFVESFTMNNMKVNLQIHSQLEKLIEWNLEGDSRINLETINNGEIKPDFNGVFSPRTNELKLNEIDTTNMTPSDLLNSWIQQQQQPSVENPNFQIVEPQINGVVNQNPDFFPNEFYSEMASNMSQISGNLDQQPSMEYHQNSPEEMVSPQVLAERILRQKRPSQEYLNSLKSKPKAARPIFECNLCHQKVTSFGTAAECARHVMRRHFGHHRYLCSLCNLGFTHRTNIGKHFQTQHPELANDEKSRYITENWNEIVHGEQLDAWMIQAFGFTRASFRISDYLTQNDQSNQNELDLFEEPNSSGPSSNESDKLKKIQTI</sequence>
<feature type="region of interest" description="Disordered" evidence="2">
    <location>
        <begin position="125"/>
        <end position="147"/>
    </location>
</feature>
<keyword evidence="5" id="KW-1185">Reference proteome</keyword>
<keyword evidence="1" id="KW-0479">Metal-binding</keyword>
<dbReference type="Proteomes" id="UP000218231">
    <property type="component" value="Unassembled WGS sequence"/>
</dbReference>
<feature type="compositionally biased region" description="Basic and acidic residues" evidence="2">
    <location>
        <begin position="543"/>
        <end position="553"/>
    </location>
</feature>
<dbReference type="EMBL" id="LIAE01007828">
    <property type="protein sequence ID" value="PAV76686.1"/>
    <property type="molecule type" value="Genomic_DNA"/>
</dbReference>
<comment type="caution">
    <text evidence="4">The sequence shown here is derived from an EMBL/GenBank/DDBJ whole genome shotgun (WGS) entry which is preliminary data.</text>
</comment>
<feature type="domain" description="C2H2-type" evidence="3">
    <location>
        <begin position="448"/>
        <end position="471"/>
    </location>
</feature>
<keyword evidence="1" id="KW-0862">Zinc</keyword>
<organism evidence="4 5">
    <name type="scientific">Diploscapter pachys</name>
    <dbReference type="NCBI Taxonomy" id="2018661"/>
    <lineage>
        <taxon>Eukaryota</taxon>
        <taxon>Metazoa</taxon>
        <taxon>Ecdysozoa</taxon>
        <taxon>Nematoda</taxon>
        <taxon>Chromadorea</taxon>
        <taxon>Rhabditida</taxon>
        <taxon>Rhabditina</taxon>
        <taxon>Rhabditomorpha</taxon>
        <taxon>Rhabditoidea</taxon>
        <taxon>Rhabditidae</taxon>
        <taxon>Diploscapter</taxon>
    </lineage>
</organism>
<dbReference type="Gene3D" id="3.30.160.60">
    <property type="entry name" value="Classic Zinc Finger"/>
    <property type="match status" value="1"/>
</dbReference>
<protein>
    <recommendedName>
        <fullName evidence="3">C2H2-type domain-containing protein</fullName>
    </recommendedName>
</protein>
<feature type="compositionally biased region" description="Low complexity" evidence="2">
    <location>
        <begin position="533"/>
        <end position="542"/>
    </location>
</feature>
<dbReference type="InterPro" id="IPR013087">
    <property type="entry name" value="Znf_C2H2_type"/>
</dbReference>
<dbReference type="SMART" id="SM00355">
    <property type="entry name" value="ZnF_C2H2"/>
    <property type="match status" value="2"/>
</dbReference>
<dbReference type="PROSITE" id="PS50157">
    <property type="entry name" value="ZINC_FINGER_C2H2_2"/>
    <property type="match status" value="1"/>
</dbReference>
<evidence type="ECO:0000256" key="2">
    <source>
        <dbReference type="SAM" id="MobiDB-lite"/>
    </source>
</evidence>
<gene>
    <name evidence="4" type="ORF">WR25_22212</name>
</gene>
<evidence type="ECO:0000259" key="3">
    <source>
        <dbReference type="PROSITE" id="PS50157"/>
    </source>
</evidence>
<evidence type="ECO:0000313" key="4">
    <source>
        <dbReference type="EMBL" id="PAV76686.1"/>
    </source>
</evidence>
<name>A0A2A2KRS5_9BILA</name>
<proteinExistence type="predicted"/>
<feature type="region of interest" description="Disordered" evidence="2">
    <location>
        <begin position="529"/>
        <end position="553"/>
    </location>
</feature>
<dbReference type="AlphaFoldDB" id="A0A2A2KRS5"/>
<dbReference type="PROSITE" id="PS00028">
    <property type="entry name" value="ZINC_FINGER_C2H2_1"/>
    <property type="match status" value="1"/>
</dbReference>
<reference evidence="4 5" key="1">
    <citation type="journal article" date="2017" name="Curr. Biol.">
        <title>Genome architecture and evolution of a unichromosomal asexual nematode.</title>
        <authorList>
            <person name="Fradin H."/>
            <person name="Zegar C."/>
            <person name="Gutwein M."/>
            <person name="Lucas J."/>
            <person name="Kovtun M."/>
            <person name="Corcoran D."/>
            <person name="Baugh L.R."/>
            <person name="Kiontke K."/>
            <person name="Gunsalus K."/>
            <person name="Fitch D.H."/>
            <person name="Piano F."/>
        </authorList>
    </citation>
    <scope>NUCLEOTIDE SEQUENCE [LARGE SCALE GENOMIC DNA]</scope>
    <source>
        <strain evidence="4">PF1309</strain>
    </source>
</reference>
<dbReference type="GO" id="GO:0008270">
    <property type="term" value="F:zinc ion binding"/>
    <property type="evidence" value="ECO:0007669"/>
    <property type="project" value="UniProtKB-KW"/>
</dbReference>
<accession>A0A2A2KRS5</accession>
<keyword evidence="1" id="KW-0863">Zinc-finger</keyword>